<feature type="transmembrane region" description="Helical" evidence="8">
    <location>
        <begin position="21"/>
        <end position="48"/>
    </location>
</feature>
<keyword evidence="7 8" id="KW-0472">Membrane</keyword>
<keyword evidence="12" id="KW-1185">Reference proteome</keyword>
<evidence type="ECO:0000256" key="2">
    <source>
        <dbReference type="ARBA" id="ARBA00005236"/>
    </source>
</evidence>
<sequence length="414" mass="45833">MRPFLAFYIGLRYHRFGQRRGLVKFISRSSTIGIALGVAVLIIGLSVMNGFERELNQRFLSVVSQGELPAVHPPLRNASRLTQIAQHTQGVVAAAPYISLTGLVSYNGQVDAIAVRGISPKSQLKVTNIKPYVQPQAWQSLIANQPGIILGSQVAAKLKIKQGQSLTLMLAEQSNNGQFKTPKRIRLKVLGTFSVGGQIDGQLAFMNLKLAQQIKKWSAEDVSGIALKVTHPLQANEVVRRVGLQYPQLVYVQSWTRNYGYLYQDIQMVRTIMYAIMLLIVVVACFNIVSTLILAVADKRRDLAILKTLGAQDTLLIHCFMIYGAYNAIMGCFWGIVFGVLGSWWLPDFVDILQRITGHRLLSPDVYFIDFLPSQLHVSNVLVVSATAALIGIVATIWPASRARLIRPADELSH</sequence>
<evidence type="ECO:0000256" key="4">
    <source>
        <dbReference type="ARBA" id="ARBA00022475"/>
    </source>
</evidence>
<dbReference type="PANTHER" id="PTHR30489">
    <property type="entry name" value="LIPOPROTEIN-RELEASING SYSTEM TRANSMEMBRANE PROTEIN LOLE"/>
    <property type="match status" value="1"/>
</dbReference>
<dbReference type="AlphaFoldDB" id="A0A4R1J8A4"/>
<keyword evidence="11" id="KW-0449">Lipoprotein</keyword>
<organism evidence="11 12">
    <name type="scientific">Celerinatantimonas diazotrophica</name>
    <dbReference type="NCBI Taxonomy" id="412034"/>
    <lineage>
        <taxon>Bacteria</taxon>
        <taxon>Pseudomonadati</taxon>
        <taxon>Pseudomonadota</taxon>
        <taxon>Gammaproteobacteria</taxon>
        <taxon>Celerinatantimonadaceae</taxon>
        <taxon>Celerinatantimonas</taxon>
    </lineage>
</organism>
<comment type="subcellular location">
    <subcellularLocation>
        <location evidence="1">Cell membrane</location>
        <topology evidence="1">Multi-pass membrane protein</topology>
    </subcellularLocation>
</comment>
<dbReference type="NCBIfam" id="TIGR02212">
    <property type="entry name" value="lolCE"/>
    <property type="match status" value="1"/>
</dbReference>
<keyword evidence="3" id="KW-0813">Transport</keyword>
<dbReference type="RefSeq" id="WP_131914257.1">
    <property type="nucleotide sequence ID" value="NZ_OU594967.1"/>
</dbReference>
<dbReference type="PANTHER" id="PTHR30489:SF0">
    <property type="entry name" value="LIPOPROTEIN-RELEASING SYSTEM TRANSMEMBRANE PROTEIN LOLE"/>
    <property type="match status" value="1"/>
</dbReference>
<keyword evidence="5 8" id="KW-0812">Transmembrane</keyword>
<dbReference type="OrthoDB" id="9808461at2"/>
<evidence type="ECO:0000256" key="3">
    <source>
        <dbReference type="ARBA" id="ARBA00022448"/>
    </source>
</evidence>
<dbReference type="InterPro" id="IPR051447">
    <property type="entry name" value="Lipoprotein-release_system"/>
</dbReference>
<proteinExistence type="inferred from homology"/>
<feature type="domain" description="ABC3 transporter permease C-terminal" evidence="9">
    <location>
        <begin position="275"/>
        <end position="404"/>
    </location>
</feature>
<evidence type="ECO:0000313" key="11">
    <source>
        <dbReference type="EMBL" id="TCK46573.1"/>
    </source>
</evidence>
<feature type="domain" description="MacB-like periplasmic core" evidence="10">
    <location>
        <begin position="31"/>
        <end position="242"/>
    </location>
</feature>
<feature type="transmembrane region" description="Helical" evidence="8">
    <location>
        <begin position="378"/>
        <end position="398"/>
    </location>
</feature>
<keyword evidence="4" id="KW-1003">Cell membrane</keyword>
<evidence type="ECO:0000256" key="6">
    <source>
        <dbReference type="ARBA" id="ARBA00022989"/>
    </source>
</evidence>
<dbReference type="GO" id="GO:0044874">
    <property type="term" value="P:lipoprotein localization to outer membrane"/>
    <property type="evidence" value="ECO:0007669"/>
    <property type="project" value="TreeGrafter"/>
</dbReference>
<evidence type="ECO:0000256" key="1">
    <source>
        <dbReference type="ARBA" id="ARBA00004651"/>
    </source>
</evidence>
<keyword evidence="6 8" id="KW-1133">Transmembrane helix</keyword>
<dbReference type="Proteomes" id="UP000295565">
    <property type="component" value="Unassembled WGS sequence"/>
</dbReference>
<evidence type="ECO:0000313" key="12">
    <source>
        <dbReference type="Proteomes" id="UP000295565"/>
    </source>
</evidence>
<dbReference type="InterPro" id="IPR003838">
    <property type="entry name" value="ABC3_permease_C"/>
</dbReference>
<name>A0A4R1J8A4_9GAMM</name>
<dbReference type="GO" id="GO:0042953">
    <property type="term" value="P:lipoprotein transport"/>
    <property type="evidence" value="ECO:0007669"/>
    <property type="project" value="InterPro"/>
</dbReference>
<dbReference type="Pfam" id="PF12704">
    <property type="entry name" value="MacB_PCD"/>
    <property type="match status" value="1"/>
</dbReference>
<reference evidence="11 12" key="1">
    <citation type="submission" date="2019-03" db="EMBL/GenBank/DDBJ databases">
        <title>Genomic Encyclopedia of Type Strains, Phase IV (KMG-IV): sequencing the most valuable type-strain genomes for metagenomic binning, comparative biology and taxonomic classification.</title>
        <authorList>
            <person name="Goeker M."/>
        </authorList>
    </citation>
    <scope>NUCLEOTIDE SEQUENCE [LARGE SCALE GENOMIC DNA]</scope>
    <source>
        <strain evidence="11 12">DSM 18577</strain>
    </source>
</reference>
<evidence type="ECO:0000259" key="10">
    <source>
        <dbReference type="Pfam" id="PF12704"/>
    </source>
</evidence>
<evidence type="ECO:0000256" key="7">
    <source>
        <dbReference type="ARBA" id="ARBA00023136"/>
    </source>
</evidence>
<dbReference type="NCBIfam" id="NF008357">
    <property type="entry name" value="PRK11146.1"/>
    <property type="match status" value="1"/>
</dbReference>
<dbReference type="InterPro" id="IPR011925">
    <property type="entry name" value="LolCE_TM"/>
</dbReference>
<accession>A0A4R1J8A4</accession>
<evidence type="ECO:0000256" key="5">
    <source>
        <dbReference type="ARBA" id="ARBA00022692"/>
    </source>
</evidence>
<dbReference type="InterPro" id="IPR025857">
    <property type="entry name" value="MacB_PCD"/>
</dbReference>
<dbReference type="GO" id="GO:0098797">
    <property type="term" value="C:plasma membrane protein complex"/>
    <property type="evidence" value="ECO:0007669"/>
    <property type="project" value="TreeGrafter"/>
</dbReference>
<protein>
    <submittedName>
        <fullName evidence="11">Lipoprotein-releasing system permease protein</fullName>
    </submittedName>
</protein>
<evidence type="ECO:0000259" key="9">
    <source>
        <dbReference type="Pfam" id="PF02687"/>
    </source>
</evidence>
<evidence type="ECO:0000256" key="8">
    <source>
        <dbReference type="SAM" id="Phobius"/>
    </source>
</evidence>
<feature type="transmembrane region" description="Helical" evidence="8">
    <location>
        <begin position="315"/>
        <end position="341"/>
    </location>
</feature>
<dbReference type="Pfam" id="PF02687">
    <property type="entry name" value="FtsX"/>
    <property type="match status" value="1"/>
</dbReference>
<comment type="caution">
    <text evidence="11">The sequence shown here is derived from an EMBL/GenBank/DDBJ whole genome shotgun (WGS) entry which is preliminary data.</text>
</comment>
<dbReference type="EMBL" id="SMGD01000018">
    <property type="protein sequence ID" value="TCK46573.1"/>
    <property type="molecule type" value="Genomic_DNA"/>
</dbReference>
<comment type="similarity">
    <text evidence="2">Belongs to the ABC-4 integral membrane protein family. LolC/E subfamily.</text>
</comment>
<gene>
    <name evidence="11" type="ORF">EV690_3523</name>
</gene>
<feature type="transmembrane region" description="Helical" evidence="8">
    <location>
        <begin position="272"/>
        <end position="295"/>
    </location>
</feature>